<dbReference type="NCBIfam" id="TIGR04137">
    <property type="entry name" value="Chlam_Ver_rRNA"/>
    <property type="match status" value="1"/>
</dbReference>
<gene>
    <name evidence="1" type="ORF">CKA38_13805</name>
</gene>
<dbReference type="AlphaFoldDB" id="A0A2U8E5H8"/>
<dbReference type="KEGG" id="elut:CKA38_13805"/>
<proteinExistence type="predicted"/>
<dbReference type="EMBL" id="CP023004">
    <property type="protein sequence ID" value="AWI10188.1"/>
    <property type="molecule type" value="Genomic_DNA"/>
</dbReference>
<dbReference type="InterPro" id="IPR026405">
    <property type="entry name" value="Chlam/Ver/Plancto_rRNA"/>
</dbReference>
<evidence type="ECO:0000313" key="1">
    <source>
        <dbReference type="EMBL" id="AWI10188.1"/>
    </source>
</evidence>
<protein>
    <submittedName>
        <fullName evidence="1">Small basic protein</fullName>
    </submittedName>
</protein>
<evidence type="ECO:0000313" key="2">
    <source>
        <dbReference type="Proteomes" id="UP000244896"/>
    </source>
</evidence>
<dbReference type="OrthoDB" id="9804604at2"/>
<dbReference type="Proteomes" id="UP000244896">
    <property type="component" value="Chromosome"/>
</dbReference>
<dbReference type="RefSeq" id="WP_108826087.1">
    <property type="nucleotide sequence ID" value="NZ_CP023004.1"/>
</dbReference>
<accession>A0A2U8E5H8</accession>
<reference evidence="1 2" key="1">
    <citation type="journal article" date="2018" name="Syst. Appl. Microbiol.">
        <title>Ereboglobus luteus gen. nov. sp. nov. from cockroach guts, and new insights into the oxygen relationship of the genera Opitutus and Didymococcus (Verrucomicrobia: Opitutaceae).</title>
        <authorList>
            <person name="Tegtmeier D."/>
            <person name="Belitz A."/>
            <person name="Radek R."/>
            <person name="Heimerl T."/>
            <person name="Brune A."/>
        </authorList>
    </citation>
    <scope>NUCLEOTIDE SEQUENCE [LARGE SCALE GENOMIC DNA]</scope>
    <source>
        <strain evidence="1 2">Ho45</strain>
    </source>
</reference>
<name>A0A2U8E5H8_9BACT</name>
<sequence length="51" mass="5932">MSQHKSLQGSSGIVVKRNVLKRFERVELLKKRGQWKEGDRVQGLRKTKPDV</sequence>
<keyword evidence="2" id="KW-1185">Reference proteome</keyword>
<organism evidence="1 2">
    <name type="scientific">Ereboglobus luteus</name>
    <dbReference type="NCBI Taxonomy" id="1796921"/>
    <lineage>
        <taxon>Bacteria</taxon>
        <taxon>Pseudomonadati</taxon>
        <taxon>Verrucomicrobiota</taxon>
        <taxon>Opitutia</taxon>
        <taxon>Opitutales</taxon>
        <taxon>Opitutaceae</taxon>
        <taxon>Ereboglobus</taxon>
    </lineage>
</organism>